<keyword evidence="1" id="KW-0812">Transmembrane</keyword>
<feature type="transmembrane region" description="Helical" evidence="1">
    <location>
        <begin position="56"/>
        <end position="74"/>
    </location>
</feature>
<keyword evidence="1" id="KW-1133">Transmembrane helix</keyword>
<feature type="transmembrane region" description="Helical" evidence="1">
    <location>
        <begin position="162"/>
        <end position="184"/>
    </location>
</feature>
<feature type="transmembrane region" description="Helical" evidence="1">
    <location>
        <begin position="196"/>
        <end position="219"/>
    </location>
</feature>
<name>A0A812BXL9_ACAPH</name>
<sequence>MLSLILWPAQRLSKAASAILKICGLQGISFVNGETATEVQYLIPKPRYAVTLRHRCHICFLFFFHRLFSTFLILSRQHFICTFINSLNSHSFLLLFIVLFLLYLFIYFWFTCIFYLRHLFFNSLCYFSPLLSLTLTFLVFFFFLLLINQFFLSFLFLYVQHAWFLFCCLFYSLLFILRFFFFILKPYTLYRFSLIIMSFFFPFVSPSFFLSFACFLSYFSL</sequence>
<evidence type="ECO:0000256" key="1">
    <source>
        <dbReference type="SAM" id="Phobius"/>
    </source>
</evidence>
<evidence type="ECO:0000313" key="2">
    <source>
        <dbReference type="EMBL" id="CAE1248136.1"/>
    </source>
</evidence>
<keyword evidence="3" id="KW-1185">Reference proteome</keyword>
<dbReference type="Proteomes" id="UP000597762">
    <property type="component" value="Unassembled WGS sequence"/>
</dbReference>
<dbReference type="EMBL" id="CAHIKZ030000991">
    <property type="protein sequence ID" value="CAE1248136.1"/>
    <property type="molecule type" value="Genomic_DNA"/>
</dbReference>
<comment type="caution">
    <text evidence="2">The sequence shown here is derived from an EMBL/GenBank/DDBJ whole genome shotgun (WGS) entry which is preliminary data.</text>
</comment>
<reference evidence="2" key="1">
    <citation type="submission" date="2021-01" db="EMBL/GenBank/DDBJ databases">
        <authorList>
            <person name="Li R."/>
            <person name="Bekaert M."/>
        </authorList>
    </citation>
    <scope>NUCLEOTIDE SEQUENCE</scope>
    <source>
        <strain evidence="2">Farmed</strain>
    </source>
</reference>
<feature type="transmembrane region" description="Helical" evidence="1">
    <location>
        <begin position="128"/>
        <end position="156"/>
    </location>
</feature>
<dbReference type="AlphaFoldDB" id="A0A812BXL9"/>
<accession>A0A812BXL9</accession>
<feature type="transmembrane region" description="Helical" evidence="1">
    <location>
        <begin position="94"/>
        <end position="116"/>
    </location>
</feature>
<gene>
    <name evidence="2" type="ORF">SPHA_26005</name>
</gene>
<protein>
    <submittedName>
        <fullName evidence="2">Uncharacterized protein</fullName>
    </submittedName>
</protein>
<keyword evidence="1" id="KW-0472">Membrane</keyword>
<proteinExistence type="predicted"/>
<evidence type="ECO:0000313" key="3">
    <source>
        <dbReference type="Proteomes" id="UP000597762"/>
    </source>
</evidence>
<organism evidence="2 3">
    <name type="scientific">Acanthosepion pharaonis</name>
    <name type="common">Pharaoh cuttlefish</name>
    <name type="synonym">Sepia pharaonis</name>
    <dbReference type="NCBI Taxonomy" id="158019"/>
    <lineage>
        <taxon>Eukaryota</taxon>
        <taxon>Metazoa</taxon>
        <taxon>Spiralia</taxon>
        <taxon>Lophotrochozoa</taxon>
        <taxon>Mollusca</taxon>
        <taxon>Cephalopoda</taxon>
        <taxon>Coleoidea</taxon>
        <taxon>Decapodiformes</taxon>
        <taxon>Sepiida</taxon>
        <taxon>Sepiina</taxon>
        <taxon>Sepiidae</taxon>
        <taxon>Acanthosepion</taxon>
    </lineage>
</organism>